<accession>A0AAV8YP51</accession>
<name>A0AAV8YP51_9CUCU</name>
<sequence>MTTFSETRQNERSNASASAYKISANRSSESGSAYEILVFLVSKQVLWEQEFGTGIPWKNESSFKGRPFPNIRLAGRTFMSFVDKFF</sequence>
<protein>
    <submittedName>
        <fullName evidence="1">Uncharacterized protein</fullName>
    </submittedName>
</protein>
<dbReference type="EMBL" id="JAPWTK010000061">
    <property type="protein sequence ID" value="KAJ8953080.1"/>
    <property type="molecule type" value="Genomic_DNA"/>
</dbReference>
<keyword evidence="2" id="KW-1185">Reference proteome</keyword>
<evidence type="ECO:0000313" key="2">
    <source>
        <dbReference type="Proteomes" id="UP001162162"/>
    </source>
</evidence>
<reference evidence="1" key="1">
    <citation type="journal article" date="2023" name="Insect Mol. Biol.">
        <title>Genome sequencing provides insights into the evolution of gene families encoding plant cell wall-degrading enzymes in longhorned beetles.</title>
        <authorList>
            <person name="Shin N.R."/>
            <person name="Okamura Y."/>
            <person name="Kirsch R."/>
            <person name="Pauchet Y."/>
        </authorList>
    </citation>
    <scope>NUCLEOTIDE SEQUENCE</scope>
    <source>
        <strain evidence="1">AMC_N1</strain>
    </source>
</reference>
<organism evidence="1 2">
    <name type="scientific">Aromia moschata</name>
    <dbReference type="NCBI Taxonomy" id="1265417"/>
    <lineage>
        <taxon>Eukaryota</taxon>
        <taxon>Metazoa</taxon>
        <taxon>Ecdysozoa</taxon>
        <taxon>Arthropoda</taxon>
        <taxon>Hexapoda</taxon>
        <taxon>Insecta</taxon>
        <taxon>Pterygota</taxon>
        <taxon>Neoptera</taxon>
        <taxon>Endopterygota</taxon>
        <taxon>Coleoptera</taxon>
        <taxon>Polyphaga</taxon>
        <taxon>Cucujiformia</taxon>
        <taxon>Chrysomeloidea</taxon>
        <taxon>Cerambycidae</taxon>
        <taxon>Cerambycinae</taxon>
        <taxon>Callichromatini</taxon>
        <taxon>Aromia</taxon>
    </lineage>
</organism>
<dbReference type="Proteomes" id="UP001162162">
    <property type="component" value="Unassembled WGS sequence"/>
</dbReference>
<gene>
    <name evidence="1" type="ORF">NQ318_013422</name>
</gene>
<evidence type="ECO:0000313" key="1">
    <source>
        <dbReference type="EMBL" id="KAJ8953080.1"/>
    </source>
</evidence>
<comment type="caution">
    <text evidence="1">The sequence shown here is derived from an EMBL/GenBank/DDBJ whole genome shotgun (WGS) entry which is preliminary data.</text>
</comment>
<dbReference type="AlphaFoldDB" id="A0AAV8YP51"/>
<proteinExistence type="predicted"/>